<feature type="region of interest" description="Disordered" evidence="1">
    <location>
        <begin position="256"/>
        <end position="299"/>
    </location>
</feature>
<feature type="compositionally biased region" description="Polar residues" evidence="1">
    <location>
        <begin position="769"/>
        <end position="790"/>
    </location>
</feature>
<feature type="compositionally biased region" description="Basic and acidic residues" evidence="1">
    <location>
        <begin position="384"/>
        <end position="393"/>
    </location>
</feature>
<evidence type="ECO:0000313" key="3">
    <source>
        <dbReference type="Proteomes" id="UP001521222"/>
    </source>
</evidence>
<feature type="compositionally biased region" description="Low complexity" evidence="1">
    <location>
        <begin position="263"/>
        <end position="277"/>
    </location>
</feature>
<dbReference type="InterPro" id="IPR011431">
    <property type="entry name" value="Trafficking_Pga2"/>
</dbReference>
<feature type="compositionally biased region" description="Low complexity" evidence="1">
    <location>
        <begin position="881"/>
        <end position="891"/>
    </location>
</feature>
<name>A0ABR3R6N6_9PLEO</name>
<feature type="region of interest" description="Disordered" evidence="1">
    <location>
        <begin position="178"/>
        <end position="240"/>
    </location>
</feature>
<protein>
    <submittedName>
        <fullName evidence="2">Uncharacterized protein</fullName>
    </submittedName>
</protein>
<organism evidence="2 3">
    <name type="scientific">Nothophoma quercina</name>
    <dbReference type="NCBI Taxonomy" id="749835"/>
    <lineage>
        <taxon>Eukaryota</taxon>
        <taxon>Fungi</taxon>
        <taxon>Dikarya</taxon>
        <taxon>Ascomycota</taxon>
        <taxon>Pezizomycotina</taxon>
        <taxon>Dothideomycetes</taxon>
        <taxon>Pleosporomycetidae</taxon>
        <taxon>Pleosporales</taxon>
        <taxon>Pleosporineae</taxon>
        <taxon>Didymellaceae</taxon>
        <taxon>Nothophoma</taxon>
    </lineage>
</organism>
<feature type="compositionally biased region" description="Polar residues" evidence="1">
    <location>
        <begin position="371"/>
        <end position="383"/>
    </location>
</feature>
<feature type="region of interest" description="Disordered" evidence="1">
    <location>
        <begin position="813"/>
        <end position="892"/>
    </location>
</feature>
<reference evidence="2 3" key="1">
    <citation type="submission" date="2024-02" db="EMBL/GenBank/DDBJ databases">
        <title>De novo assembly and annotation of 12 fungi associated with fruit tree decline syndrome in Ontario, Canada.</title>
        <authorList>
            <person name="Sulman M."/>
            <person name="Ellouze W."/>
            <person name="Ilyukhin E."/>
        </authorList>
    </citation>
    <scope>NUCLEOTIDE SEQUENCE [LARGE SCALE GENOMIC DNA]</scope>
    <source>
        <strain evidence="2 3">M97-236</strain>
    </source>
</reference>
<comment type="caution">
    <text evidence="2">The sequence shown here is derived from an EMBL/GenBank/DDBJ whole genome shotgun (WGS) entry which is preliminary data.</text>
</comment>
<feature type="compositionally biased region" description="Polar residues" evidence="1">
    <location>
        <begin position="862"/>
        <end position="872"/>
    </location>
</feature>
<evidence type="ECO:0000313" key="2">
    <source>
        <dbReference type="EMBL" id="KAL1600022.1"/>
    </source>
</evidence>
<evidence type="ECO:0000256" key="1">
    <source>
        <dbReference type="SAM" id="MobiDB-lite"/>
    </source>
</evidence>
<feature type="region of interest" description="Disordered" evidence="1">
    <location>
        <begin position="419"/>
        <end position="460"/>
    </location>
</feature>
<proteinExistence type="predicted"/>
<feature type="compositionally biased region" description="Polar residues" evidence="1">
    <location>
        <begin position="228"/>
        <end position="237"/>
    </location>
</feature>
<feature type="compositionally biased region" description="Basic and acidic residues" evidence="1">
    <location>
        <begin position="327"/>
        <end position="348"/>
    </location>
</feature>
<feature type="compositionally biased region" description="Basic and acidic residues" evidence="1">
    <location>
        <begin position="288"/>
        <end position="299"/>
    </location>
</feature>
<feature type="compositionally biased region" description="Acidic residues" evidence="1">
    <location>
        <begin position="361"/>
        <end position="370"/>
    </location>
</feature>
<accession>A0ABR3R6N6</accession>
<feature type="compositionally biased region" description="Low complexity" evidence="1">
    <location>
        <begin position="829"/>
        <end position="839"/>
    </location>
</feature>
<feature type="region of interest" description="Disordered" evidence="1">
    <location>
        <begin position="688"/>
        <end position="798"/>
    </location>
</feature>
<dbReference type="PANTHER" id="PTHR36182">
    <property type="entry name" value="PROTEIN, PUTATIVE (AFU_ORTHOLOGUE AFUA_6G10930)-RELATED"/>
    <property type="match status" value="1"/>
</dbReference>
<feature type="region of interest" description="Disordered" evidence="1">
    <location>
        <begin position="327"/>
        <end position="401"/>
    </location>
</feature>
<gene>
    <name evidence="2" type="ORF">SLS59_006096</name>
</gene>
<feature type="compositionally biased region" description="Polar residues" evidence="1">
    <location>
        <begin position="178"/>
        <end position="189"/>
    </location>
</feature>
<dbReference type="Proteomes" id="UP001521222">
    <property type="component" value="Unassembled WGS sequence"/>
</dbReference>
<dbReference type="Gene3D" id="2.70.50.70">
    <property type="match status" value="1"/>
</dbReference>
<keyword evidence="3" id="KW-1185">Reference proteome</keyword>
<sequence length="925" mass="99936">MAEEISWNALVANVIEWKDRLVNNSVKSWEEMSAQRWIRIVVIVGAYLLVRPYLLAHAERSRKKRADKEAAELGLDARTELSANDFRGGKKNVKKGDEGLVQRSTLRFNRIGNREMYMNCAVVNITNKKGKRDSQANAVEALSKYPDLFVANLANINSCKIPETTDVIFDNPGKQVSYGNGDSASSQASFGKGQCTAKGSKSAGKATSPKSSGVGSNSGGGNSGNNGQWTPPTTSKPSDCDAANMAGLYVPDCYAGGNSRSTQQQQQVQQVQQQQNKQQEEQPSQDAPKPDSTKPKTKVQEELDAYLATLYGSRLARRNMAVAADYKPKKEYSAQPPKHTEDCKHKPSEYPPGSHYHNTEDLDPYPEDGTDYSNKNVYSTQDSQYHEDPDSAYKRTARQKRWTSYTKRADAAAALSRYSRGGDETPSYYQQQASTQASAEASAQASTQSSTQTSDDTSVQKVYGDMSPQEKFEAYLRRMVELSQNMESLIKYAAASTVNVPYYPQACTYSYTGCSSNSPVQSADAARKARRGVVTMYPGPAVGSISAPGEATDADDGFKAWFPNLVQGLMTKRQLVDPVTSEASAEHGDGIHLFDALLASFWKAFGDPFNLYGDDPDSESEPDPDTSDIPLVLGEPDFYSKQPGLPDFDIPDLDGGFLPPPQVLAPEPPVPELDSDWPSEPSIIVSIEPVDESAPTDASDPTDGFPDTLWDTPRPIWPNMGDPTSLDDDSNDGASLEAPDASGRRPRPGMSHPLIPYPLPDNFTGPYPANSTTNVTGALQNSTTSSSNGTFPPVEVQPYQNKTLGELISNILSGESSLGAEPSEDAPVDDAPAADSKAVGPSLTPVPSNSSDDAPWADEPSQDQPSEETNPLQEAADQAEEGVTVPEEPVTIDPNALETIADALPWFMGPGPVVTSDVPPEEGQQ</sequence>
<dbReference type="EMBL" id="JAKIXB020000019">
    <property type="protein sequence ID" value="KAL1600022.1"/>
    <property type="molecule type" value="Genomic_DNA"/>
</dbReference>
<feature type="compositionally biased region" description="Low complexity" evidence="1">
    <location>
        <begin position="430"/>
        <end position="454"/>
    </location>
</feature>
<dbReference type="PANTHER" id="PTHR36182:SF1">
    <property type="entry name" value="PROTEIN, PUTATIVE (AFU_ORTHOLOGUE AFUA_6G10930)-RELATED"/>
    <property type="match status" value="1"/>
</dbReference>
<dbReference type="Pfam" id="PF07543">
    <property type="entry name" value="PGA2"/>
    <property type="match status" value="1"/>
</dbReference>